<accession>A0ABN6VES0</accession>
<evidence type="ECO:0000313" key="2">
    <source>
        <dbReference type="Proteomes" id="UP001317629"/>
    </source>
</evidence>
<evidence type="ECO:0000313" key="1">
    <source>
        <dbReference type="EMBL" id="BDV33715.1"/>
    </source>
</evidence>
<dbReference type="Proteomes" id="UP001317629">
    <property type="component" value="Chromosome"/>
</dbReference>
<protein>
    <submittedName>
        <fullName evidence="1">Uncharacterized protein</fullName>
    </submittedName>
</protein>
<name>A0ABN6VES0_9HYPH</name>
<proteinExistence type="predicted"/>
<keyword evidence="2" id="KW-1185">Reference proteome</keyword>
<sequence>MKEMKENSTLNLSFSREAAAVLLDLLSQAETPPGDEKKDALRDIIKAALYAPQQPTLEEIKEEARTSLAQAVKNLAQVESTFEESFAHGSESNQRTALAALSAGETRLQGSQAAYDAASRNALEAAAESAEGKRRAAYAKSEKAYDEALAALRAYEPLAQEISKLFRILSFHTDLALADTEAADAARISPHAANAADHLKKVLQEQKPGLPESVTKHVLAALHELELAAHVRS</sequence>
<organism evidence="1 2">
    <name type="scientific">Methylocystis iwaonis</name>
    <dbReference type="NCBI Taxonomy" id="2885079"/>
    <lineage>
        <taxon>Bacteria</taxon>
        <taxon>Pseudomonadati</taxon>
        <taxon>Pseudomonadota</taxon>
        <taxon>Alphaproteobacteria</taxon>
        <taxon>Hyphomicrobiales</taxon>
        <taxon>Methylocystaceae</taxon>
        <taxon>Methylocystis</taxon>
    </lineage>
</organism>
<gene>
    <name evidence="1" type="ORF">SS37A_12440</name>
</gene>
<dbReference type="EMBL" id="AP027142">
    <property type="protein sequence ID" value="BDV33715.1"/>
    <property type="molecule type" value="Genomic_DNA"/>
</dbReference>
<reference evidence="1 2" key="1">
    <citation type="journal article" date="2023" name="Int. J. Syst. Evol. Microbiol.">
        <title>Methylocystis iwaonis sp. nov., a type II methane-oxidizing bacterium from surface soil of a rice paddy field in Japan, and emended description of the genus Methylocystis (ex Whittenbury et al. 1970) Bowman et al. 1993.</title>
        <authorList>
            <person name="Kaise H."/>
            <person name="Sawadogo J.B."/>
            <person name="Alam M.S."/>
            <person name="Ueno C."/>
            <person name="Dianou D."/>
            <person name="Shinjo R."/>
            <person name="Asakawa S."/>
        </authorList>
    </citation>
    <scope>NUCLEOTIDE SEQUENCE [LARGE SCALE GENOMIC DNA]</scope>
    <source>
        <strain evidence="1 2">SS37A-Re</strain>
    </source>
</reference>